<reference evidence="1" key="1">
    <citation type="submission" date="2019-12" db="EMBL/GenBank/DDBJ databases">
        <title>Genome sequencing and annotation of Brassica cretica.</title>
        <authorList>
            <person name="Studholme D.J."/>
            <person name="Sarris P."/>
        </authorList>
    </citation>
    <scope>NUCLEOTIDE SEQUENCE</scope>
    <source>
        <strain evidence="1">PFS-109/04</strain>
        <tissue evidence="1">Leaf</tissue>
    </source>
</reference>
<evidence type="ECO:0000313" key="2">
    <source>
        <dbReference type="Proteomes" id="UP000712600"/>
    </source>
</evidence>
<dbReference type="Proteomes" id="UP000712600">
    <property type="component" value="Unassembled WGS sequence"/>
</dbReference>
<dbReference type="EMBL" id="QGKX02001621">
    <property type="protein sequence ID" value="KAF3503094.1"/>
    <property type="molecule type" value="Genomic_DNA"/>
</dbReference>
<dbReference type="AlphaFoldDB" id="A0A8S9NDB1"/>
<evidence type="ECO:0000313" key="1">
    <source>
        <dbReference type="EMBL" id="KAF3503094.1"/>
    </source>
</evidence>
<protein>
    <submittedName>
        <fullName evidence="1">Uncharacterized protein</fullName>
    </submittedName>
</protein>
<comment type="caution">
    <text evidence="1">The sequence shown here is derived from an EMBL/GenBank/DDBJ whole genome shotgun (WGS) entry which is preliminary data.</text>
</comment>
<organism evidence="1 2">
    <name type="scientific">Brassica cretica</name>
    <name type="common">Mustard</name>
    <dbReference type="NCBI Taxonomy" id="69181"/>
    <lineage>
        <taxon>Eukaryota</taxon>
        <taxon>Viridiplantae</taxon>
        <taxon>Streptophyta</taxon>
        <taxon>Embryophyta</taxon>
        <taxon>Tracheophyta</taxon>
        <taxon>Spermatophyta</taxon>
        <taxon>Magnoliopsida</taxon>
        <taxon>eudicotyledons</taxon>
        <taxon>Gunneridae</taxon>
        <taxon>Pentapetalae</taxon>
        <taxon>rosids</taxon>
        <taxon>malvids</taxon>
        <taxon>Brassicales</taxon>
        <taxon>Brassicaceae</taxon>
        <taxon>Brassiceae</taxon>
        <taxon>Brassica</taxon>
    </lineage>
</organism>
<sequence>MFHEVREDETEDYPESLWNSGGFIRNLGVQIGNALVPVDFYVLDIKLNYYYCDHEAEVELVAEASIDTQPEASIDEKFVVMIDEELQAAIDNDHANEIDDLPEGSINSWENNYCQPSFAICWG</sequence>
<name>A0A8S9NDB1_BRACR</name>
<proteinExistence type="predicted"/>
<accession>A0A8S9NDB1</accession>
<gene>
    <name evidence="1" type="ORF">F2Q69_00042217</name>
</gene>